<evidence type="ECO:0000256" key="9">
    <source>
        <dbReference type="ARBA" id="ARBA00023204"/>
    </source>
</evidence>
<reference evidence="14" key="1">
    <citation type="submission" date="2022-01" db="EMBL/GenBank/DDBJ databases">
        <authorList>
            <person name="King R."/>
        </authorList>
    </citation>
    <scope>NUCLEOTIDE SEQUENCE</scope>
</reference>
<feature type="compositionally biased region" description="Basic residues" evidence="13">
    <location>
        <begin position="433"/>
        <end position="447"/>
    </location>
</feature>
<dbReference type="SUPFAM" id="SSF50978">
    <property type="entry name" value="WD40 repeat-like"/>
    <property type="match status" value="1"/>
</dbReference>
<dbReference type="PROSITE" id="PS50082">
    <property type="entry name" value="WD_REPEATS_2"/>
    <property type="match status" value="1"/>
</dbReference>
<evidence type="ECO:0000256" key="11">
    <source>
        <dbReference type="ARBA" id="ARBA00031670"/>
    </source>
</evidence>
<comment type="subcellular location">
    <subcellularLocation>
        <location evidence="1">Nucleus</location>
    </subcellularLocation>
</comment>
<dbReference type="PROSITE" id="PS00678">
    <property type="entry name" value="WD_REPEATS_1"/>
    <property type="match status" value="1"/>
</dbReference>
<gene>
    <name evidence="14" type="ORF">NEZAVI_LOCUS9622</name>
</gene>
<evidence type="ECO:0000313" key="15">
    <source>
        <dbReference type="Proteomes" id="UP001152798"/>
    </source>
</evidence>
<evidence type="ECO:0000256" key="12">
    <source>
        <dbReference type="PROSITE-ProRule" id="PRU00221"/>
    </source>
</evidence>
<dbReference type="SMART" id="SM00320">
    <property type="entry name" value="WD40"/>
    <property type="match status" value="5"/>
</dbReference>
<evidence type="ECO:0000256" key="7">
    <source>
        <dbReference type="ARBA" id="ARBA00022786"/>
    </source>
</evidence>
<protein>
    <recommendedName>
        <fullName evidence="3">DNA damage-binding protein 2</fullName>
    </recommendedName>
    <alternativeName>
        <fullName evidence="11">Damage-specific DNA-binding protein 2</fullName>
    </alternativeName>
</protein>
<dbReference type="InterPro" id="IPR019775">
    <property type="entry name" value="WD40_repeat_CS"/>
</dbReference>
<dbReference type="GO" id="GO:0009411">
    <property type="term" value="P:response to UV"/>
    <property type="evidence" value="ECO:0007669"/>
    <property type="project" value="TreeGrafter"/>
</dbReference>
<dbReference type="Gene3D" id="2.130.10.10">
    <property type="entry name" value="YVTN repeat-like/Quinoprotein amine dehydrogenase"/>
    <property type="match status" value="1"/>
</dbReference>
<evidence type="ECO:0000256" key="4">
    <source>
        <dbReference type="ARBA" id="ARBA00022574"/>
    </source>
</evidence>
<keyword evidence="8" id="KW-0238">DNA-binding</keyword>
<dbReference type="GO" id="GO:0006281">
    <property type="term" value="P:DNA repair"/>
    <property type="evidence" value="ECO:0007669"/>
    <property type="project" value="UniProtKB-KW"/>
</dbReference>
<accession>A0A9P0MPV2</accession>
<dbReference type="InterPro" id="IPR015943">
    <property type="entry name" value="WD40/YVTN_repeat-like_dom_sf"/>
</dbReference>
<keyword evidence="10" id="KW-0539">Nucleus</keyword>
<dbReference type="GO" id="GO:0003684">
    <property type="term" value="F:damaged DNA binding"/>
    <property type="evidence" value="ECO:0007669"/>
    <property type="project" value="InterPro"/>
</dbReference>
<evidence type="ECO:0000256" key="6">
    <source>
        <dbReference type="ARBA" id="ARBA00022763"/>
    </source>
</evidence>
<dbReference type="PANTHER" id="PTHR15169">
    <property type="entry name" value="DAMAGE-SPECIFIC DNA BINDING PROTEIN 2"/>
    <property type="match status" value="1"/>
</dbReference>
<feature type="region of interest" description="Disordered" evidence="13">
    <location>
        <begin position="1"/>
        <end position="29"/>
    </location>
</feature>
<dbReference type="InterPro" id="IPR033312">
    <property type="entry name" value="DDB2"/>
</dbReference>
<evidence type="ECO:0000256" key="2">
    <source>
        <dbReference type="ARBA" id="ARBA00005434"/>
    </source>
</evidence>
<evidence type="ECO:0000256" key="8">
    <source>
        <dbReference type="ARBA" id="ARBA00023125"/>
    </source>
</evidence>
<keyword evidence="7" id="KW-0833">Ubl conjugation pathway</keyword>
<evidence type="ECO:0000256" key="3">
    <source>
        <dbReference type="ARBA" id="ARBA00014580"/>
    </source>
</evidence>
<name>A0A9P0MPV2_NEZVI</name>
<evidence type="ECO:0000256" key="5">
    <source>
        <dbReference type="ARBA" id="ARBA00022737"/>
    </source>
</evidence>
<keyword evidence="9" id="KW-0234">DNA repair</keyword>
<evidence type="ECO:0000256" key="10">
    <source>
        <dbReference type="ARBA" id="ARBA00023242"/>
    </source>
</evidence>
<dbReference type="AlphaFoldDB" id="A0A9P0MPV2"/>
<keyword evidence="15" id="KW-1185">Reference proteome</keyword>
<dbReference type="PANTHER" id="PTHR15169:SF0">
    <property type="entry name" value="DNA DAMAGE-BINDING PROTEIN 2"/>
    <property type="match status" value="1"/>
</dbReference>
<keyword evidence="5" id="KW-0677">Repeat</keyword>
<evidence type="ECO:0000256" key="1">
    <source>
        <dbReference type="ARBA" id="ARBA00004123"/>
    </source>
</evidence>
<dbReference type="InterPro" id="IPR036322">
    <property type="entry name" value="WD40_repeat_dom_sf"/>
</dbReference>
<keyword evidence="6" id="KW-0227">DNA damage</keyword>
<comment type="similarity">
    <text evidence="2">Belongs to the WD repeat DDB2/WDR76 family.</text>
</comment>
<dbReference type="Proteomes" id="UP001152798">
    <property type="component" value="Chromosome 4"/>
</dbReference>
<dbReference type="OrthoDB" id="9890280at2759"/>
<proteinExistence type="inferred from homology"/>
<feature type="region of interest" description="Disordered" evidence="13">
    <location>
        <begin position="412"/>
        <end position="447"/>
    </location>
</feature>
<dbReference type="EMBL" id="OV725080">
    <property type="protein sequence ID" value="CAH1400360.1"/>
    <property type="molecule type" value="Genomic_DNA"/>
</dbReference>
<organism evidence="14 15">
    <name type="scientific">Nezara viridula</name>
    <name type="common">Southern green stink bug</name>
    <name type="synonym">Cimex viridulus</name>
    <dbReference type="NCBI Taxonomy" id="85310"/>
    <lineage>
        <taxon>Eukaryota</taxon>
        <taxon>Metazoa</taxon>
        <taxon>Ecdysozoa</taxon>
        <taxon>Arthropoda</taxon>
        <taxon>Hexapoda</taxon>
        <taxon>Insecta</taxon>
        <taxon>Pterygota</taxon>
        <taxon>Neoptera</taxon>
        <taxon>Paraneoptera</taxon>
        <taxon>Hemiptera</taxon>
        <taxon>Heteroptera</taxon>
        <taxon>Panheteroptera</taxon>
        <taxon>Pentatomomorpha</taxon>
        <taxon>Pentatomoidea</taxon>
        <taxon>Pentatomidae</taxon>
        <taxon>Pentatominae</taxon>
        <taxon>Nezara</taxon>
    </lineage>
</organism>
<evidence type="ECO:0000313" key="14">
    <source>
        <dbReference type="EMBL" id="CAH1400360.1"/>
    </source>
</evidence>
<dbReference type="InterPro" id="IPR001680">
    <property type="entry name" value="WD40_rpt"/>
</dbReference>
<feature type="repeat" description="WD" evidence="12">
    <location>
        <begin position="241"/>
        <end position="264"/>
    </location>
</feature>
<dbReference type="GO" id="GO:0080008">
    <property type="term" value="C:Cul4-RING E3 ubiquitin ligase complex"/>
    <property type="evidence" value="ECO:0007669"/>
    <property type="project" value="InterPro"/>
</dbReference>
<sequence length="447" mass="50464">MTSRKRPNDSSSSSHAKETSGPKRKISKKISSSVNSLSVTKKFTEFKVENVVKCLYKYQLGSLKQNERGRISEQVITEKLRRFYVYAREDSVDFDRRITALQFHPKDPHILGIGSKSGQLTIRFLNKPTAALTWNGIGPGGSITYITFDPLVSNSVLISSIDGTVRRHNYVENTSKEFLNTDSFSKWYCSVNASRDHGLIVTGDTSGTMTILNKDLKIVSLHKVQKGKINSLEIPKGRDWLLASASLDKTVKIWDIRKIESKKPIYTLSHDHAVNSANFSQVDGNRLLTTDQSKELRVYKAPLFDLETSITHPHRQFQHMTPIKATWHPLSDLIVVGRYPDPSLEDYVEGEARTVDIISAETGLMRLQLDSVSCGGILNLNVFNANGEILASTMSRNINYWKARDLIERIKKPYDDDDGDPKEVKLPISKPPKQSKTKNVREKTKRV</sequence>
<evidence type="ECO:0000256" key="13">
    <source>
        <dbReference type="SAM" id="MobiDB-lite"/>
    </source>
</evidence>
<keyword evidence="4 12" id="KW-0853">WD repeat</keyword>
<dbReference type="GO" id="GO:0005634">
    <property type="term" value="C:nucleus"/>
    <property type="evidence" value="ECO:0007669"/>
    <property type="project" value="UniProtKB-SubCell"/>
</dbReference>
<dbReference type="Pfam" id="PF00400">
    <property type="entry name" value="WD40"/>
    <property type="match status" value="1"/>
</dbReference>